<dbReference type="OMA" id="NICYHDP"/>
<dbReference type="GO" id="GO:0002020">
    <property type="term" value="F:protease binding"/>
    <property type="evidence" value="ECO:0007669"/>
    <property type="project" value="TreeGrafter"/>
</dbReference>
<evidence type="ECO:0000256" key="2">
    <source>
        <dbReference type="ARBA" id="ARBA00022525"/>
    </source>
</evidence>
<dbReference type="PANTHER" id="PTHR11844">
    <property type="entry name" value="METALLOPROTEASE INHIBITOR"/>
    <property type="match status" value="1"/>
</dbReference>
<keyword evidence="3" id="KW-0479">Metal-binding</keyword>
<dbReference type="InterPro" id="IPR001820">
    <property type="entry name" value="TIMP"/>
</dbReference>
<reference evidence="5" key="2">
    <citation type="submission" date="2020-05" db="UniProtKB">
        <authorList>
            <consortium name="EnsemblMetazoa"/>
        </authorList>
    </citation>
    <scope>IDENTIFICATION</scope>
    <source>
        <strain evidence="5">Indian</strain>
    </source>
</reference>
<dbReference type="GO" id="GO:0046872">
    <property type="term" value="F:metal ion binding"/>
    <property type="evidence" value="ECO:0007669"/>
    <property type="project" value="UniProtKB-KW"/>
</dbReference>
<keyword evidence="6" id="KW-1185">Reference proteome</keyword>
<dbReference type="SMART" id="SM00206">
    <property type="entry name" value="NTR"/>
    <property type="match status" value="1"/>
</dbReference>
<feature type="disulfide bond" evidence="4">
    <location>
        <begin position="30"/>
        <end position="77"/>
    </location>
</feature>
<comment type="subcellular location">
    <subcellularLocation>
        <location evidence="1">Secreted</location>
    </subcellularLocation>
</comment>
<evidence type="ECO:0000256" key="3">
    <source>
        <dbReference type="PIRSR" id="PIRSR601820-1"/>
    </source>
</evidence>
<dbReference type="PANTHER" id="PTHR11844:SF33">
    <property type="entry name" value="TISSUE INHIBITOR OF METALLOPROTEINASE"/>
    <property type="match status" value="1"/>
</dbReference>
<dbReference type="SUPFAM" id="SSF50242">
    <property type="entry name" value="TIMP-like"/>
    <property type="match status" value="1"/>
</dbReference>
<feature type="disulfide bond" evidence="4">
    <location>
        <begin position="109"/>
        <end position="114"/>
    </location>
</feature>
<dbReference type="AlphaFoldDB" id="A0A182XXI3"/>
<feature type="binding site" evidence="3">
    <location>
        <position position="28"/>
    </location>
    <ligand>
        <name>Zn(2+)</name>
        <dbReference type="ChEBI" id="CHEBI:29105"/>
        <note>ligand shared with metalloproteinase partner</note>
    </ligand>
</feature>
<protein>
    <submittedName>
        <fullName evidence="5">Uncharacterized protein</fullName>
    </submittedName>
</protein>
<dbReference type="InterPro" id="IPR027465">
    <property type="entry name" value="TIMP_C"/>
</dbReference>
<name>A0A182XXI3_ANOST</name>
<dbReference type="EnsemblMetazoa" id="ASTEI00919-RA">
    <property type="protein sequence ID" value="ASTEI00919-PA"/>
    <property type="gene ID" value="ASTEI00919"/>
</dbReference>
<proteinExistence type="predicted"/>
<sequence length="169" mass="18784">MKANRSLPMLAVVALGLLTVLLPTTESCSCYQQHPQTAFCDSQYVIIAQVLRRTASNDRALDAYKIAIKKEYKVGLCDFVRPYSELSIVEKRGLAGIYRKGCKCKIDVCTRPKCTQKVGSCSWSPYSTCETSNSSCVPTGIVNEDGTPIKCHWRRSLRYMQCLAKNGGK</sequence>
<accession>A0A182XXI3</accession>
<feature type="disulfide bond" evidence="4">
    <location>
        <begin position="104"/>
        <end position="151"/>
    </location>
</feature>
<dbReference type="STRING" id="30069.A0A182XXI3"/>
<dbReference type="GO" id="GO:0051045">
    <property type="term" value="P:negative regulation of membrane protein ectodomain proteolysis"/>
    <property type="evidence" value="ECO:0007669"/>
    <property type="project" value="TreeGrafter"/>
</dbReference>
<organism evidence="5 6">
    <name type="scientific">Anopheles stephensi</name>
    <name type="common">Indo-Pakistan malaria mosquito</name>
    <dbReference type="NCBI Taxonomy" id="30069"/>
    <lineage>
        <taxon>Eukaryota</taxon>
        <taxon>Metazoa</taxon>
        <taxon>Ecdysozoa</taxon>
        <taxon>Arthropoda</taxon>
        <taxon>Hexapoda</taxon>
        <taxon>Insecta</taxon>
        <taxon>Pterygota</taxon>
        <taxon>Neoptera</taxon>
        <taxon>Endopterygota</taxon>
        <taxon>Diptera</taxon>
        <taxon>Nematocera</taxon>
        <taxon>Culicoidea</taxon>
        <taxon>Culicidae</taxon>
        <taxon>Anophelinae</taxon>
        <taxon>Anopheles</taxon>
    </lineage>
</organism>
<dbReference type="Gene3D" id="3.90.370.10">
    <property type="entry name" value="Tissue inhibitor of metalloproteinase-1. Chain B, domain 1"/>
    <property type="match status" value="1"/>
</dbReference>
<dbReference type="Gene3D" id="2.40.50.120">
    <property type="match status" value="1"/>
</dbReference>
<dbReference type="GO" id="GO:0031012">
    <property type="term" value="C:extracellular matrix"/>
    <property type="evidence" value="ECO:0007669"/>
    <property type="project" value="TreeGrafter"/>
</dbReference>
<evidence type="ECO:0000256" key="4">
    <source>
        <dbReference type="PIRSR" id="PIRSR601820-3"/>
    </source>
</evidence>
<reference evidence="6" key="1">
    <citation type="journal article" date="2014" name="Genome Biol.">
        <title>Genome analysis of a major urban malaria vector mosquito, Anopheles stephensi.</title>
        <authorList>
            <person name="Jiang X."/>
            <person name="Peery A."/>
            <person name="Hall A.B."/>
            <person name="Sharma A."/>
            <person name="Chen X.G."/>
            <person name="Waterhouse R.M."/>
            <person name="Komissarov A."/>
            <person name="Riehle M.M."/>
            <person name="Shouche Y."/>
            <person name="Sharakhova M.V."/>
            <person name="Lawson D."/>
            <person name="Pakpour N."/>
            <person name="Arensburger P."/>
            <person name="Davidson V.L."/>
            <person name="Eiglmeier K."/>
            <person name="Emrich S."/>
            <person name="George P."/>
            <person name="Kennedy R.C."/>
            <person name="Mane S.P."/>
            <person name="Maslen G."/>
            <person name="Oringanje C."/>
            <person name="Qi Y."/>
            <person name="Settlage R."/>
            <person name="Tojo M."/>
            <person name="Tubio J.M."/>
            <person name="Unger M.F."/>
            <person name="Wang B."/>
            <person name="Vernick K.D."/>
            <person name="Ribeiro J.M."/>
            <person name="James A.A."/>
            <person name="Michel K."/>
            <person name="Riehle M.A."/>
            <person name="Luckhart S."/>
            <person name="Sharakhov I.V."/>
            <person name="Tu Z."/>
        </authorList>
    </citation>
    <scope>NUCLEOTIDE SEQUENCE [LARGE SCALE GENOMIC DNA]</scope>
    <source>
        <strain evidence="6">Indian</strain>
    </source>
</reference>
<feature type="disulfide bond" evidence="4">
    <location>
        <begin position="40"/>
        <end position="102"/>
    </location>
</feature>
<keyword evidence="3" id="KW-0862">Zinc</keyword>
<dbReference type="GO" id="GO:0008191">
    <property type="term" value="F:metalloendopeptidase inhibitor activity"/>
    <property type="evidence" value="ECO:0007669"/>
    <property type="project" value="InterPro"/>
</dbReference>
<dbReference type="InterPro" id="IPR008993">
    <property type="entry name" value="TIMP-like_OB-fold"/>
</dbReference>
<dbReference type="VEuPathDB" id="VectorBase:ASTE002181"/>
<dbReference type="VEuPathDB" id="VectorBase:ASTEI00919"/>
<evidence type="ECO:0000313" key="5">
    <source>
        <dbReference type="EnsemblMetazoa" id="ASTEI00919-PA"/>
    </source>
</evidence>
<keyword evidence="2" id="KW-0964">Secreted</keyword>
<dbReference type="Proteomes" id="UP000076408">
    <property type="component" value="Unassembled WGS sequence"/>
</dbReference>
<keyword evidence="4" id="KW-1015">Disulfide bond</keyword>
<dbReference type="GO" id="GO:0005615">
    <property type="term" value="C:extracellular space"/>
    <property type="evidence" value="ECO:0007669"/>
    <property type="project" value="TreeGrafter"/>
</dbReference>
<dbReference type="Pfam" id="PF00965">
    <property type="entry name" value="TIMP"/>
    <property type="match status" value="1"/>
</dbReference>
<dbReference type="VEuPathDB" id="VectorBase:ASTEI20_034515"/>
<evidence type="ECO:0000256" key="1">
    <source>
        <dbReference type="ARBA" id="ARBA00004613"/>
    </source>
</evidence>
<evidence type="ECO:0000313" key="6">
    <source>
        <dbReference type="Proteomes" id="UP000076408"/>
    </source>
</evidence>